<evidence type="ECO:0000313" key="3">
    <source>
        <dbReference type="Proteomes" id="UP000307507"/>
    </source>
</evidence>
<dbReference type="OrthoDB" id="676917at2"/>
<gene>
    <name evidence="2" type="ORF">E6C50_16070</name>
</gene>
<dbReference type="EMBL" id="SSNZ01000010">
    <property type="protein sequence ID" value="THF47948.1"/>
    <property type="molecule type" value="Genomic_DNA"/>
</dbReference>
<dbReference type="RefSeq" id="WP_136404262.1">
    <property type="nucleotide sequence ID" value="NZ_SSNZ01000010.1"/>
</dbReference>
<dbReference type="AlphaFoldDB" id="A0A4S3ZQU9"/>
<keyword evidence="1" id="KW-0472">Membrane</keyword>
<evidence type="ECO:0000313" key="2">
    <source>
        <dbReference type="EMBL" id="THF47948.1"/>
    </source>
</evidence>
<name>A0A4S3ZQU9_9FLAO</name>
<dbReference type="InterPro" id="IPR046643">
    <property type="entry name" value="DUF6755"/>
</dbReference>
<feature type="transmembrane region" description="Helical" evidence="1">
    <location>
        <begin position="21"/>
        <end position="42"/>
    </location>
</feature>
<proteinExistence type="predicted"/>
<evidence type="ECO:0000256" key="1">
    <source>
        <dbReference type="SAM" id="Phobius"/>
    </source>
</evidence>
<keyword evidence="1" id="KW-0812">Transmembrane</keyword>
<dbReference type="Pfam" id="PF20540">
    <property type="entry name" value="DUF6755"/>
    <property type="match status" value="1"/>
</dbReference>
<protein>
    <submittedName>
        <fullName evidence="2">Uncharacterized protein</fullName>
    </submittedName>
</protein>
<reference evidence="2 3" key="1">
    <citation type="submission" date="2019-04" db="EMBL/GenBank/DDBJ databases">
        <title>Flavobacterium sp. nov. isolated from construction timber.</title>
        <authorList>
            <person name="Lin S.-Y."/>
            <person name="Chang C.-T."/>
            <person name="Young C.-C."/>
        </authorList>
    </citation>
    <scope>NUCLEOTIDE SEQUENCE [LARGE SCALE GENOMIC DNA]</scope>
    <source>
        <strain evidence="2 3">CC-CTC003</strain>
    </source>
</reference>
<feature type="transmembrane region" description="Helical" evidence="1">
    <location>
        <begin position="54"/>
        <end position="74"/>
    </location>
</feature>
<keyword evidence="3" id="KW-1185">Reference proteome</keyword>
<sequence>MSNFRTTQEQAHPQKKSMIMSALITVLLVNLLLQIWLLYTALNNALEGHPEVAYSTFIASFVLFLASVLWLYFLPEKVN</sequence>
<keyword evidence="1" id="KW-1133">Transmembrane helix</keyword>
<dbReference type="Proteomes" id="UP000307507">
    <property type="component" value="Unassembled WGS sequence"/>
</dbReference>
<accession>A0A4S3ZQU9</accession>
<organism evidence="2 3">
    <name type="scientific">Flavobacterium supellecticarium</name>
    <dbReference type="NCBI Taxonomy" id="2565924"/>
    <lineage>
        <taxon>Bacteria</taxon>
        <taxon>Pseudomonadati</taxon>
        <taxon>Bacteroidota</taxon>
        <taxon>Flavobacteriia</taxon>
        <taxon>Flavobacteriales</taxon>
        <taxon>Flavobacteriaceae</taxon>
        <taxon>Flavobacterium</taxon>
    </lineage>
</organism>
<comment type="caution">
    <text evidence="2">The sequence shown here is derived from an EMBL/GenBank/DDBJ whole genome shotgun (WGS) entry which is preliminary data.</text>
</comment>